<evidence type="ECO:0000256" key="1">
    <source>
        <dbReference type="SAM" id="Phobius"/>
    </source>
</evidence>
<keyword evidence="1" id="KW-0472">Membrane</keyword>
<organism evidence="2 3">
    <name type="scientific">Cystoisospora suis</name>
    <dbReference type="NCBI Taxonomy" id="483139"/>
    <lineage>
        <taxon>Eukaryota</taxon>
        <taxon>Sar</taxon>
        <taxon>Alveolata</taxon>
        <taxon>Apicomplexa</taxon>
        <taxon>Conoidasida</taxon>
        <taxon>Coccidia</taxon>
        <taxon>Eucoccidiorida</taxon>
        <taxon>Eimeriorina</taxon>
        <taxon>Sarcocystidae</taxon>
        <taxon>Cystoisospora</taxon>
    </lineage>
</organism>
<reference evidence="2 3" key="1">
    <citation type="journal article" date="2017" name="Int. J. Parasitol.">
        <title>The genome of the protozoan parasite Cystoisospora suis and a reverse vaccinology approach to identify vaccine candidates.</title>
        <authorList>
            <person name="Palmieri N."/>
            <person name="Shrestha A."/>
            <person name="Ruttkowski B."/>
            <person name="Beck T."/>
            <person name="Vogl C."/>
            <person name="Tomley F."/>
            <person name="Blake D.P."/>
            <person name="Joachim A."/>
        </authorList>
    </citation>
    <scope>NUCLEOTIDE SEQUENCE [LARGE SCALE GENOMIC DNA]</scope>
    <source>
        <strain evidence="2 3">Wien I</strain>
    </source>
</reference>
<dbReference type="AlphaFoldDB" id="A0A2C6L0P7"/>
<keyword evidence="1" id="KW-0812">Transmembrane</keyword>
<dbReference type="Proteomes" id="UP000221165">
    <property type="component" value="Unassembled WGS sequence"/>
</dbReference>
<comment type="caution">
    <text evidence="2">The sequence shown here is derived from an EMBL/GenBank/DDBJ whole genome shotgun (WGS) entry which is preliminary data.</text>
</comment>
<proteinExistence type="predicted"/>
<gene>
    <name evidence="2" type="ORF">CSUI_004384</name>
</gene>
<keyword evidence="1" id="KW-1133">Transmembrane helix</keyword>
<sequence length="65" mass="7266">FFFPSSLLLFQLVNRKALSSSSLSLTSANGHLLLHLGLLLSHFSLSFFFPFSFSCFLRSILLLLA</sequence>
<feature type="non-terminal residue" evidence="2">
    <location>
        <position position="1"/>
    </location>
</feature>
<dbReference type="EMBL" id="MIGC01002032">
    <property type="protein sequence ID" value="PHJ21768.1"/>
    <property type="molecule type" value="Genomic_DNA"/>
</dbReference>
<dbReference type="RefSeq" id="XP_067923448.1">
    <property type="nucleotide sequence ID" value="XM_068064575.1"/>
</dbReference>
<evidence type="ECO:0000313" key="2">
    <source>
        <dbReference type="EMBL" id="PHJ21768.1"/>
    </source>
</evidence>
<dbReference type="VEuPathDB" id="ToxoDB:CSUI_004384"/>
<feature type="transmembrane region" description="Helical" evidence="1">
    <location>
        <begin position="39"/>
        <end position="64"/>
    </location>
</feature>
<protein>
    <submittedName>
        <fullName evidence="2">Uncharacterized protein</fullName>
    </submittedName>
</protein>
<dbReference type="GeneID" id="94427786"/>
<evidence type="ECO:0000313" key="3">
    <source>
        <dbReference type="Proteomes" id="UP000221165"/>
    </source>
</evidence>
<accession>A0A2C6L0P7</accession>
<name>A0A2C6L0P7_9APIC</name>
<keyword evidence="3" id="KW-1185">Reference proteome</keyword>